<evidence type="ECO:0000256" key="5">
    <source>
        <dbReference type="ARBA" id="ARBA00022691"/>
    </source>
</evidence>
<feature type="binding site" evidence="6">
    <location>
        <begin position="96"/>
        <end position="98"/>
    </location>
    <ligand>
        <name>S-adenosyl-L-methionine</name>
        <dbReference type="ChEBI" id="CHEBI:59789"/>
    </ligand>
</feature>
<dbReference type="EC" id="2.1.1.-" evidence="6"/>
<evidence type="ECO:0000256" key="1">
    <source>
        <dbReference type="ARBA" id="ARBA00022490"/>
    </source>
</evidence>
<evidence type="ECO:0000256" key="4">
    <source>
        <dbReference type="ARBA" id="ARBA00022679"/>
    </source>
</evidence>
<evidence type="ECO:0000313" key="8">
    <source>
        <dbReference type="Proteomes" id="UP001484199"/>
    </source>
</evidence>
<reference evidence="7" key="1">
    <citation type="submission" date="2024-03" db="EMBL/GenBank/DDBJ databases">
        <title>The Complete Genome of 'Candidatus Phytoplasma fraxini' AshY1 from the Ash Yellows Group.</title>
        <authorList>
            <person name="Boehm J.W."/>
            <person name="Huettel B."/>
            <person name="Schneider B."/>
            <person name="Kube M."/>
        </authorList>
    </citation>
    <scope>NUCLEOTIDE SEQUENCE [LARGE SCALE GENOMIC DNA]</scope>
    <source>
        <strain evidence="7">AshY1</strain>
    </source>
</reference>
<evidence type="ECO:0000256" key="3">
    <source>
        <dbReference type="ARBA" id="ARBA00022603"/>
    </source>
</evidence>
<dbReference type="EMBL" id="CP146843">
    <property type="protein sequence ID" value="WYY26663.1"/>
    <property type="molecule type" value="Genomic_DNA"/>
</dbReference>
<feature type="binding site" evidence="6">
    <location>
        <begin position="124"/>
        <end position="125"/>
    </location>
    <ligand>
        <name>S-adenosyl-L-methionine</name>
        <dbReference type="ChEBI" id="CHEBI:59789"/>
    </ligand>
</feature>
<feature type="binding site" evidence="6">
    <location>
        <position position="73"/>
    </location>
    <ligand>
        <name>S-adenosyl-L-methionine</name>
        <dbReference type="ChEBI" id="CHEBI:59789"/>
    </ligand>
</feature>
<dbReference type="RefSeq" id="WP_341266563.1">
    <property type="nucleotide sequence ID" value="NZ_CP146843.1"/>
</dbReference>
<evidence type="ECO:0000256" key="2">
    <source>
        <dbReference type="ARBA" id="ARBA00022552"/>
    </source>
</evidence>
<gene>
    <name evidence="6" type="primary">rsmG</name>
    <name evidence="7" type="ORF">AshY1_05670</name>
</gene>
<organism evidence="7 8">
    <name type="scientific">Ash yellows phytoplasma</name>
    <dbReference type="NCBI Taxonomy" id="35780"/>
    <lineage>
        <taxon>Bacteria</taxon>
        <taxon>Bacillati</taxon>
        <taxon>Mycoplasmatota</taxon>
        <taxon>Mollicutes</taxon>
        <taxon>Acholeplasmatales</taxon>
        <taxon>Acholeplasmataceae</taxon>
        <taxon>Candidatus Phytoplasma</taxon>
        <taxon>16SrVII (Ash yellows group)</taxon>
    </lineage>
</organism>
<comment type="subcellular location">
    <subcellularLocation>
        <location evidence="6">Cytoplasm</location>
    </subcellularLocation>
</comment>
<keyword evidence="3 6" id="KW-0489">Methyltransferase</keyword>
<dbReference type="SUPFAM" id="SSF53335">
    <property type="entry name" value="S-adenosyl-L-methionine-dependent methyltransferases"/>
    <property type="match status" value="1"/>
</dbReference>
<sequence length="206" mass="24375">MLFEKLLVKDFGLNTFQVKQFRQYYLFLKQYNQKINLTSLTTEKDIYFKHFYDSLLVSKVLNLNQINNLFDLGTGAGFPGIPLKILYPNLKIFLIDSSSKKTVFLELLINHLKLLDVFVFKEKIENHPNKYDCVITRALGKIELILKLASLVVVEHGYFIVMKGPNYERELQNIKKNYHFKLKQKFFFELPEKLGKRVNLLFQKKI</sequence>
<name>A0ABZ2U945_ASHYP</name>
<evidence type="ECO:0000313" key="7">
    <source>
        <dbReference type="EMBL" id="WYY26663.1"/>
    </source>
</evidence>
<dbReference type="PANTHER" id="PTHR31760">
    <property type="entry name" value="S-ADENOSYL-L-METHIONINE-DEPENDENT METHYLTRANSFERASES SUPERFAMILY PROTEIN"/>
    <property type="match status" value="1"/>
</dbReference>
<dbReference type="PIRSF" id="PIRSF003078">
    <property type="entry name" value="GidB"/>
    <property type="match status" value="1"/>
</dbReference>
<dbReference type="PANTHER" id="PTHR31760:SF0">
    <property type="entry name" value="S-ADENOSYL-L-METHIONINE-DEPENDENT METHYLTRANSFERASES SUPERFAMILY PROTEIN"/>
    <property type="match status" value="1"/>
</dbReference>
<keyword evidence="5 6" id="KW-0949">S-adenosyl-L-methionine</keyword>
<dbReference type="NCBIfam" id="TIGR00138">
    <property type="entry name" value="rsmG_gidB"/>
    <property type="match status" value="1"/>
</dbReference>
<dbReference type="Pfam" id="PF02527">
    <property type="entry name" value="GidB"/>
    <property type="match status" value="1"/>
</dbReference>
<accession>A0ABZ2U945</accession>
<keyword evidence="8" id="KW-1185">Reference proteome</keyword>
<keyword evidence="4 6" id="KW-0808">Transferase</keyword>
<feature type="binding site" evidence="6">
    <location>
        <position position="137"/>
    </location>
    <ligand>
        <name>S-adenosyl-L-methionine</name>
        <dbReference type="ChEBI" id="CHEBI:59789"/>
    </ligand>
</feature>
<comment type="function">
    <text evidence="6">Specifically methylates the N7 position of a guanine in 16S rRNA.</text>
</comment>
<comment type="similarity">
    <text evidence="6">Belongs to the methyltransferase superfamily. RNA methyltransferase RsmG family.</text>
</comment>
<feature type="binding site" evidence="6">
    <location>
        <position position="78"/>
    </location>
    <ligand>
        <name>S-adenosyl-L-methionine</name>
        <dbReference type="ChEBI" id="CHEBI:59789"/>
    </ligand>
</feature>
<keyword evidence="1 6" id="KW-0963">Cytoplasm</keyword>
<proteinExistence type="inferred from homology"/>
<dbReference type="HAMAP" id="MF_00074">
    <property type="entry name" value="16SrRNA_methyltr_G"/>
    <property type="match status" value="1"/>
</dbReference>
<dbReference type="InterPro" id="IPR003682">
    <property type="entry name" value="rRNA_ssu_MeTfrase_G"/>
</dbReference>
<evidence type="ECO:0000256" key="6">
    <source>
        <dbReference type="HAMAP-Rule" id="MF_00074"/>
    </source>
</evidence>
<keyword evidence="2 6" id="KW-0698">rRNA processing</keyword>
<protein>
    <recommendedName>
        <fullName evidence="6">Ribosomal RNA small subunit methyltransferase G</fullName>
        <ecNumber evidence="6">2.1.1.-</ecNumber>
    </recommendedName>
    <alternativeName>
        <fullName evidence="6">16S rRNA 7-methylguanosine methyltransferase</fullName>
        <shortName evidence="6">16S rRNA m7G methyltransferase</shortName>
    </alternativeName>
</protein>
<dbReference type="Gene3D" id="3.40.50.150">
    <property type="entry name" value="Vaccinia Virus protein VP39"/>
    <property type="match status" value="1"/>
</dbReference>
<dbReference type="Proteomes" id="UP001484199">
    <property type="component" value="Chromosome"/>
</dbReference>
<dbReference type="InterPro" id="IPR029063">
    <property type="entry name" value="SAM-dependent_MTases_sf"/>
</dbReference>